<sequence>MVVPIRYPCEMDSQVQRDGRLLELIDEKWILEKLPEEDVAIPRDELPDLEQDNGHTAESTKEQEMKWNDLSLQQISQ</sequence>
<organism evidence="13">
    <name type="scientific">Darwinula stevensoni</name>
    <dbReference type="NCBI Taxonomy" id="69355"/>
    <lineage>
        <taxon>Eukaryota</taxon>
        <taxon>Metazoa</taxon>
        <taxon>Ecdysozoa</taxon>
        <taxon>Arthropoda</taxon>
        <taxon>Crustacea</taxon>
        <taxon>Oligostraca</taxon>
        <taxon>Ostracoda</taxon>
        <taxon>Podocopa</taxon>
        <taxon>Podocopida</taxon>
        <taxon>Darwinulocopina</taxon>
        <taxon>Darwinuloidea</taxon>
        <taxon>Darwinulidae</taxon>
        <taxon>Darwinula</taxon>
    </lineage>
</organism>
<protein>
    <recommendedName>
        <fullName evidence="4">Anaphase-promoting complex subunit 13</fullName>
    </recommendedName>
    <alternativeName>
        <fullName evidence="10">Cyclosome subunit 13</fullName>
    </alternativeName>
</protein>
<dbReference type="GO" id="GO:0070979">
    <property type="term" value="P:protein K11-linked ubiquitination"/>
    <property type="evidence" value="ECO:0007669"/>
    <property type="project" value="TreeGrafter"/>
</dbReference>
<feature type="region of interest" description="Disordered" evidence="12">
    <location>
        <begin position="41"/>
        <end position="77"/>
    </location>
</feature>
<keyword evidence="7" id="KW-0833">Ubl conjugation pathway</keyword>
<keyword evidence="6" id="KW-0498">Mitosis</keyword>
<evidence type="ECO:0000313" key="14">
    <source>
        <dbReference type="Proteomes" id="UP000677054"/>
    </source>
</evidence>
<evidence type="ECO:0000313" key="13">
    <source>
        <dbReference type="EMBL" id="CAD7240741.1"/>
    </source>
</evidence>
<evidence type="ECO:0000256" key="8">
    <source>
        <dbReference type="ARBA" id="ARBA00023242"/>
    </source>
</evidence>
<dbReference type="GO" id="GO:0051301">
    <property type="term" value="P:cell division"/>
    <property type="evidence" value="ECO:0007669"/>
    <property type="project" value="UniProtKB-KW"/>
</dbReference>
<comment type="pathway">
    <text evidence="2">Protein modification; protein ubiquitination.</text>
</comment>
<gene>
    <name evidence="13" type="ORF">DSTB1V02_LOCUS752</name>
</gene>
<evidence type="ECO:0000256" key="12">
    <source>
        <dbReference type="SAM" id="MobiDB-lite"/>
    </source>
</evidence>
<accession>A0A7R9A2M2</accession>
<comment type="similarity">
    <text evidence="3">Belongs to the APC13 family.</text>
</comment>
<evidence type="ECO:0000256" key="1">
    <source>
        <dbReference type="ARBA" id="ARBA00004123"/>
    </source>
</evidence>
<comment type="function">
    <text evidence="11">Component of the anaphase promoting complex/cyclosome (APC/C), a cell cycle-regulated E3 ubiquitin ligase that controls progression through mitosis and the G1 phase of the cell cycle. The APC/C complex acts by mediating ubiquitination and subsequent degradation of target proteins: it mainly mediates the formation of 'Lys-11'-linked polyubiquitin chains and, to a lower extent, the formation of 'Lys-48'- and 'Lys-63'-linked polyubiquitin chains. The APC/C complex catalyzes assembly of branched 'Lys-11'-/'Lys-48'-linked branched ubiquitin chains on target proteins.</text>
</comment>
<dbReference type="PANTHER" id="PTHR28672">
    <property type="entry name" value="ANAPHASE-PROMOTING COMPLEX SUBUNIT 13"/>
    <property type="match status" value="1"/>
</dbReference>
<keyword evidence="8" id="KW-0539">Nucleus</keyword>
<evidence type="ECO:0000256" key="11">
    <source>
        <dbReference type="ARBA" id="ARBA00045696"/>
    </source>
</evidence>
<dbReference type="Proteomes" id="UP000677054">
    <property type="component" value="Unassembled WGS sequence"/>
</dbReference>
<dbReference type="OrthoDB" id="25675at2759"/>
<proteinExistence type="inferred from homology"/>
<evidence type="ECO:0000256" key="4">
    <source>
        <dbReference type="ARBA" id="ARBA00013935"/>
    </source>
</evidence>
<evidence type="ECO:0000256" key="7">
    <source>
        <dbReference type="ARBA" id="ARBA00022786"/>
    </source>
</evidence>
<keyword evidence="9" id="KW-0131">Cell cycle</keyword>
<evidence type="ECO:0000256" key="5">
    <source>
        <dbReference type="ARBA" id="ARBA00022618"/>
    </source>
</evidence>
<evidence type="ECO:0000256" key="2">
    <source>
        <dbReference type="ARBA" id="ARBA00004906"/>
    </source>
</evidence>
<dbReference type="EMBL" id="LR899575">
    <property type="protein sequence ID" value="CAD7240741.1"/>
    <property type="molecule type" value="Genomic_DNA"/>
</dbReference>
<keyword evidence="5" id="KW-0132">Cell division</keyword>
<evidence type="ECO:0000256" key="9">
    <source>
        <dbReference type="ARBA" id="ARBA00023306"/>
    </source>
</evidence>
<comment type="subcellular location">
    <subcellularLocation>
        <location evidence="1">Nucleus</location>
    </subcellularLocation>
</comment>
<dbReference type="Pfam" id="PF05839">
    <property type="entry name" value="Apc13p"/>
    <property type="match status" value="1"/>
</dbReference>
<dbReference type="EMBL" id="CAJPEV010000058">
    <property type="protein sequence ID" value="CAG0879780.1"/>
    <property type="molecule type" value="Genomic_DNA"/>
</dbReference>
<evidence type="ECO:0000256" key="10">
    <source>
        <dbReference type="ARBA" id="ARBA00031338"/>
    </source>
</evidence>
<evidence type="ECO:0000256" key="3">
    <source>
        <dbReference type="ARBA" id="ARBA00006940"/>
    </source>
</evidence>
<dbReference type="GO" id="GO:0005680">
    <property type="term" value="C:anaphase-promoting complex"/>
    <property type="evidence" value="ECO:0007669"/>
    <property type="project" value="InterPro"/>
</dbReference>
<dbReference type="PANTHER" id="PTHR28672:SF1">
    <property type="entry name" value="ANAPHASE-PROMOTING COMPLEX SUBUNIT 13"/>
    <property type="match status" value="1"/>
</dbReference>
<feature type="compositionally biased region" description="Basic and acidic residues" evidence="12">
    <location>
        <begin position="41"/>
        <end position="67"/>
    </location>
</feature>
<name>A0A7R9A2M2_9CRUS</name>
<dbReference type="AlphaFoldDB" id="A0A7R9A2M2"/>
<evidence type="ECO:0000256" key="6">
    <source>
        <dbReference type="ARBA" id="ARBA00022776"/>
    </source>
</evidence>
<dbReference type="InterPro" id="IPR008401">
    <property type="entry name" value="Apc13"/>
</dbReference>
<reference evidence="13" key="1">
    <citation type="submission" date="2020-11" db="EMBL/GenBank/DDBJ databases">
        <authorList>
            <person name="Tran Van P."/>
        </authorList>
    </citation>
    <scope>NUCLEOTIDE SEQUENCE</scope>
</reference>
<keyword evidence="14" id="KW-1185">Reference proteome</keyword>